<dbReference type="Pfam" id="PF15280">
    <property type="entry name" value="BORA_N"/>
    <property type="match status" value="1"/>
</dbReference>
<evidence type="ECO:0000256" key="2">
    <source>
        <dbReference type="ARBA" id="ARBA00020055"/>
    </source>
</evidence>
<keyword evidence="4" id="KW-0498">Mitosis</keyword>
<sequence length="549" mass="59255">MGDTLEAGLMITPETPGRPRVLNPFESPSDYHSLHESIVASPSVFKSSRTSSATPGKFKWSIDQIASLNPVDIDPEDIHQQSLYMSQVRTDTEIEDRRQKAIEQFFTKNMIVPSPWTQPEVKIAAQFHSTRCPISSVEHAVNIPPGKTNATCQTLLSLPVDFDLEKILGDYYKTEEAADQSHESLCSSSLRRKLFLDGIGSESEVSSPPTPERSLCVAPVESNGVLSSSDLSPVHCKTPVETPSSGQFSSSPIQGGSRAYSLGGVTSPTFPERVLPCYNSPILSPISLQSGKTPGSAERRKLNFLSPDGASLGSSSCKVNSCTGSPFVEGCSPIRSCSPMGSSKSRSVLRGRASPIQLSFTLEPTVEDKEHFPPMGNLVSMDVDAFSLHSDAVAVKCESFLITGGKRESASSAIIDSRVPLEQIEESKENSTVDMADQVEIAEDDSTWAKGDDNTNIPLTSSRTGSISYSHSPMCLSLLVESSAIPCDSNSMQVDSGYNTHSTGISSIIDGISSENCVKELLDIQMPDETLVLCSKPLHFKSKLHHIHH</sequence>
<dbReference type="PANTHER" id="PTHR14728:SF2">
    <property type="entry name" value="PROTEIN AURORA BOREALIS"/>
    <property type="match status" value="1"/>
</dbReference>
<feature type="region of interest" description="Disordered" evidence="6">
    <location>
        <begin position="1"/>
        <end position="22"/>
    </location>
</feature>
<reference evidence="7" key="1">
    <citation type="submission" date="2022-02" db="EMBL/GenBank/DDBJ databases">
        <title>Atlantic sturgeon de novo genome assembly.</title>
        <authorList>
            <person name="Stock M."/>
            <person name="Klopp C."/>
            <person name="Guiguen Y."/>
            <person name="Cabau C."/>
            <person name="Parinello H."/>
            <person name="Santidrian Yebra-Pimentel E."/>
            <person name="Kuhl H."/>
            <person name="Dirks R.P."/>
            <person name="Guessner J."/>
            <person name="Wuertz S."/>
            <person name="Du K."/>
            <person name="Schartl M."/>
        </authorList>
    </citation>
    <scope>NUCLEOTIDE SEQUENCE</scope>
    <source>
        <strain evidence="7">STURGEONOMICS-FGT-2020</strain>
        <tissue evidence="7">Whole blood</tissue>
    </source>
</reference>
<keyword evidence="3" id="KW-0132">Cell division</keyword>
<gene>
    <name evidence="7" type="primary">bora</name>
    <name evidence="7" type="ORF">AOXY_G9018</name>
</gene>
<dbReference type="AlphaFoldDB" id="A0AAD8G997"/>
<organism evidence="7 8">
    <name type="scientific">Acipenser oxyrinchus oxyrinchus</name>
    <dbReference type="NCBI Taxonomy" id="40147"/>
    <lineage>
        <taxon>Eukaryota</taxon>
        <taxon>Metazoa</taxon>
        <taxon>Chordata</taxon>
        <taxon>Craniata</taxon>
        <taxon>Vertebrata</taxon>
        <taxon>Euteleostomi</taxon>
        <taxon>Actinopterygii</taxon>
        <taxon>Chondrostei</taxon>
        <taxon>Acipenseriformes</taxon>
        <taxon>Acipenseridae</taxon>
        <taxon>Acipenser</taxon>
    </lineage>
</organism>
<dbReference type="GO" id="GO:0051301">
    <property type="term" value="P:cell division"/>
    <property type="evidence" value="ECO:0007669"/>
    <property type="project" value="UniProtKB-KW"/>
</dbReference>
<comment type="caution">
    <text evidence="7">The sequence shown here is derived from an EMBL/GenBank/DDBJ whole genome shotgun (WGS) entry which is preliminary data.</text>
</comment>
<dbReference type="GO" id="GO:0005737">
    <property type="term" value="C:cytoplasm"/>
    <property type="evidence" value="ECO:0007669"/>
    <property type="project" value="TreeGrafter"/>
</dbReference>
<evidence type="ECO:0000313" key="8">
    <source>
        <dbReference type="Proteomes" id="UP001230051"/>
    </source>
</evidence>
<dbReference type="EMBL" id="JAGXEW010000007">
    <property type="protein sequence ID" value="KAK1170077.1"/>
    <property type="molecule type" value="Genomic_DNA"/>
</dbReference>
<evidence type="ECO:0000256" key="5">
    <source>
        <dbReference type="ARBA" id="ARBA00023306"/>
    </source>
</evidence>
<dbReference type="GO" id="GO:0060236">
    <property type="term" value="P:regulation of mitotic spindle organization"/>
    <property type="evidence" value="ECO:0007669"/>
    <property type="project" value="TreeGrafter"/>
</dbReference>
<dbReference type="GO" id="GO:0005634">
    <property type="term" value="C:nucleus"/>
    <property type="evidence" value="ECO:0007669"/>
    <property type="project" value="TreeGrafter"/>
</dbReference>
<dbReference type="Proteomes" id="UP001230051">
    <property type="component" value="Unassembled WGS sequence"/>
</dbReference>
<evidence type="ECO:0000256" key="3">
    <source>
        <dbReference type="ARBA" id="ARBA00022618"/>
    </source>
</evidence>
<protein>
    <recommendedName>
        <fullName evidence="2">Protein aurora borealis</fullName>
    </recommendedName>
</protein>
<comment type="similarity">
    <text evidence="1">Belongs to the BORA family.</text>
</comment>
<keyword evidence="8" id="KW-1185">Reference proteome</keyword>
<dbReference type="GO" id="GO:0007088">
    <property type="term" value="P:regulation of mitotic nuclear division"/>
    <property type="evidence" value="ECO:0007669"/>
    <property type="project" value="TreeGrafter"/>
</dbReference>
<accession>A0AAD8G997</accession>
<evidence type="ECO:0000256" key="4">
    <source>
        <dbReference type="ARBA" id="ARBA00022776"/>
    </source>
</evidence>
<dbReference type="PANTHER" id="PTHR14728">
    <property type="entry name" value="PROTEIN AURORA BOREALIS"/>
    <property type="match status" value="1"/>
</dbReference>
<keyword evidence="5" id="KW-0131">Cell cycle</keyword>
<name>A0AAD8G997_ACIOX</name>
<evidence type="ECO:0000256" key="1">
    <source>
        <dbReference type="ARBA" id="ARBA00010963"/>
    </source>
</evidence>
<dbReference type="GO" id="GO:0019901">
    <property type="term" value="F:protein kinase binding"/>
    <property type="evidence" value="ECO:0007669"/>
    <property type="project" value="TreeGrafter"/>
</dbReference>
<dbReference type="InterPro" id="IPR023252">
    <property type="entry name" value="Aurora_borealis_protein"/>
</dbReference>
<evidence type="ECO:0000256" key="6">
    <source>
        <dbReference type="SAM" id="MobiDB-lite"/>
    </source>
</evidence>
<evidence type="ECO:0000313" key="7">
    <source>
        <dbReference type="EMBL" id="KAK1170077.1"/>
    </source>
</evidence>
<dbReference type="PRINTS" id="PR02038">
    <property type="entry name" value="AURORABORA"/>
</dbReference>
<proteinExistence type="inferred from homology"/>